<dbReference type="InterPro" id="IPR013830">
    <property type="entry name" value="SGNH_hydro"/>
</dbReference>
<dbReference type="RefSeq" id="WP_209531368.1">
    <property type="nucleotide sequence ID" value="NZ_JAEEGA010000017.1"/>
</dbReference>
<dbReference type="PANTHER" id="PTHR30383:SF29">
    <property type="entry name" value="SGNH HYDROLASE-TYPE ESTERASE DOMAIN-CONTAINING PROTEIN"/>
    <property type="match status" value="1"/>
</dbReference>
<gene>
    <name evidence="2" type="ORF">I6N95_21265</name>
</gene>
<dbReference type="EMBL" id="JAEEGA010000017">
    <property type="protein sequence ID" value="MBP1043559.1"/>
    <property type="molecule type" value="Genomic_DNA"/>
</dbReference>
<reference evidence="2" key="1">
    <citation type="submission" date="2020-12" db="EMBL/GenBank/DDBJ databases">
        <title>Vagococcus allomyrinae sp. nov. and Enterococcus lavae sp. nov., isolated from the larvae of Allomyrina dichotoma.</title>
        <authorList>
            <person name="Lee S.D."/>
        </authorList>
    </citation>
    <scope>NUCLEOTIDE SEQUENCE</scope>
    <source>
        <strain evidence="2">BWB3-3</strain>
    </source>
</reference>
<name>A0A940SX05_9ENTE</name>
<dbReference type="Gene3D" id="3.40.50.1110">
    <property type="entry name" value="SGNH hydrolase"/>
    <property type="match status" value="1"/>
</dbReference>
<evidence type="ECO:0000259" key="1">
    <source>
        <dbReference type="Pfam" id="PF13472"/>
    </source>
</evidence>
<comment type="caution">
    <text evidence="2">The sequence shown here is derived from an EMBL/GenBank/DDBJ whole genome shotgun (WGS) entry which is preliminary data.</text>
</comment>
<dbReference type="AlphaFoldDB" id="A0A940SX05"/>
<dbReference type="Proteomes" id="UP000674938">
    <property type="component" value="Unassembled WGS sequence"/>
</dbReference>
<dbReference type="InterPro" id="IPR036514">
    <property type="entry name" value="SGNH_hydro_sf"/>
</dbReference>
<dbReference type="PANTHER" id="PTHR30383">
    <property type="entry name" value="THIOESTERASE 1/PROTEASE 1/LYSOPHOSPHOLIPASE L1"/>
    <property type="match status" value="1"/>
</dbReference>
<dbReference type="SUPFAM" id="SSF52266">
    <property type="entry name" value="SGNH hydrolase"/>
    <property type="match status" value="1"/>
</dbReference>
<dbReference type="Pfam" id="PF13472">
    <property type="entry name" value="Lipase_GDSL_2"/>
    <property type="match status" value="1"/>
</dbReference>
<keyword evidence="3" id="KW-1185">Reference proteome</keyword>
<sequence length="188" mass="20797">MKKLFLFGDSITAGYFEHEITDLLTLPVQRGLADIEVVNAGMPGDTTADGLARMATFVLRYNPDYVTVFFGANDGAIDCPIAIEEYQANLNEIISRIGPLKVLLLSPPYTSQRYNHNRPLEQMRGFVLGAEAVALETGVLFVNVQAEMIQTGDPESLLQEDGLHFSLKGYDFLANLILSGIKQLREKE</sequence>
<dbReference type="InterPro" id="IPR051532">
    <property type="entry name" value="Ester_Hydrolysis_Enzymes"/>
</dbReference>
<accession>A0A940SX05</accession>
<feature type="domain" description="SGNH hydrolase-type esterase" evidence="1">
    <location>
        <begin position="6"/>
        <end position="171"/>
    </location>
</feature>
<organism evidence="2 3">
    <name type="scientific">Vagococcus allomyrinae</name>
    <dbReference type="NCBI Taxonomy" id="2794353"/>
    <lineage>
        <taxon>Bacteria</taxon>
        <taxon>Bacillati</taxon>
        <taxon>Bacillota</taxon>
        <taxon>Bacilli</taxon>
        <taxon>Lactobacillales</taxon>
        <taxon>Enterococcaceae</taxon>
        <taxon>Vagococcus</taxon>
    </lineage>
</organism>
<proteinExistence type="predicted"/>
<protein>
    <submittedName>
        <fullName evidence="2">Esterase</fullName>
    </submittedName>
</protein>
<evidence type="ECO:0000313" key="3">
    <source>
        <dbReference type="Proteomes" id="UP000674938"/>
    </source>
</evidence>
<evidence type="ECO:0000313" key="2">
    <source>
        <dbReference type="EMBL" id="MBP1043559.1"/>
    </source>
</evidence>